<dbReference type="OrthoDB" id="3223377at2759"/>
<feature type="domain" description="DUF6534" evidence="2">
    <location>
        <begin position="171"/>
        <end position="261"/>
    </location>
</feature>
<feature type="transmembrane region" description="Helical" evidence="1">
    <location>
        <begin position="46"/>
        <end position="71"/>
    </location>
</feature>
<keyword evidence="1" id="KW-0472">Membrane</keyword>
<keyword evidence="1" id="KW-1133">Transmembrane helix</keyword>
<keyword evidence="1" id="KW-0812">Transmembrane</keyword>
<dbReference type="STRING" id="39966.A0A369JEM9"/>
<dbReference type="InterPro" id="IPR045339">
    <property type="entry name" value="DUF6534"/>
</dbReference>
<feature type="transmembrane region" description="Helical" evidence="1">
    <location>
        <begin position="91"/>
        <end position="112"/>
    </location>
</feature>
<evidence type="ECO:0000313" key="4">
    <source>
        <dbReference type="Proteomes" id="UP000076154"/>
    </source>
</evidence>
<dbReference type="InParanoid" id="A0A369JEM9"/>
<sequence length="324" mass="36226">MSAYVGFTGPLYIGSMLNWLLFGSFIVQLYDYYILYQNTDQRFIKIIVYFVFMVEIVQLIFMNHTVWQILIEGYGDPSYIAVTPWSSVTPPVLNGIVSFTVETFFSWRIWTLGRHLGTHRVTRAISAFIVLIGVVHFGASMATTIQFSILRREIDSLGAIYASAIVWLSGSVICDVLIAITMVTLLARSRTKSAFGNTEKVINTLIVNTIETGAITAVIALLHLIFFLTNTTDNFIHVCMEYVLGGIFSNVLLATLNGRHRLRNMNENYSSGFNSTGTIVQQIRLSELRGRSAMGTMRTSPDEVHIATEVVTDASSDGRKDYPL</sequence>
<proteinExistence type="predicted"/>
<protein>
    <recommendedName>
        <fullName evidence="2">DUF6534 domain-containing protein</fullName>
    </recommendedName>
</protein>
<evidence type="ECO:0000256" key="1">
    <source>
        <dbReference type="SAM" id="Phobius"/>
    </source>
</evidence>
<feature type="transmembrane region" description="Helical" evidence="1">
    <location>
        <begin position="12"/>
        <end position="34"/>
    </location>
</feature>
<feature type="transmembrane region" description="Helical" evidence="1">
    <location>
        <begin position="235"/>
        <end position="256"/>
    </location>
</feature>
<dbReference type="Proteomes" id="UP000076154">
    <property type="component" value="Unassembled WGS sequence"/>
</dbReference>
<gene>
    <name evidence="3" type="ORF">Hypma_012694</name>
</gene>
<dbReference type="PANTHER" id="PTHR40465">
    <property type="entry name" value="CHROMOSOME 1, WHOLE GENOME SHOTGUN SEQUENCE"/>
    <property type="match status" value="1"/>
</dbReference>
<dbReference type="PANTHER" id="PTHR40465:SF1">
    <property type="entry name" value="DUF6534 DOMAIN-CONTAINING PROTEIN"/>
    <property type="match status" value="1"/>
</dbReference>
<accession>A0A369JEM9</accession>
<keyword evidence="4" id="KW-1185">Reference proteome</keyword>
<comment type="caution">
    <text evidence="3">The sequence shown here is derived from an EMBL/GenBank/DDBJ whole genome shotgun (WGS) entry which is preliminary data.</text>
</comment>
<evidence type="ECO:0000313" key="3">
    <source>
        <dbReference type="EMBL" id="RDB20348.1"/>
    </source>
</evidence>
<feature type="transmembrane region" description="Helical" evidence="1">
    <location>
        <begin position="124"/>
        <end position="147"/>
    </location>
</feature>
<dbReference type="EMBL" id="LUEZ02000069">
    <property type="protein sequence ID" value="RDB20348.1"/>
    <property type="molecule type" value="Genomic_DNA"/>
</dbReference>
<feature type="transmembrane region" description="Helical" evidence="1">
    <location>
        <begin position="205"/>
        <end position="229"/>
    </location>
</feature>
<evidence type="ECO:0000259" key="2">
    <source>
        <dbReference type="Pfam" id="PF20152"/>
    </source>
</evidence>
<name>A0A369JEM9_HYPMA</name>
<reference evidence="3" key="1">
    <citation type="submission" date="2018-04" db="EMBL/GenBank/DDBJ databases">
        <title>Whole genome sequencing of Hypsizygus marmoreus.</title>
        <authorList>
            <person name="Choi I.-G."/>
            <person name="Min B."/>
            <person name="Kim J.-G."/>
            <person name="Kim S."/>
            <person name="Oh Y.-L."/>
            <person name="Kong W.-S."/>
            <person name="Park H."/>
            <person name="Jeong J."/>
            <person name="Song E.-S."/>
        </authorList>
    </citation>
    <scope>NUCLEOTIDE SEQUENCE [LARGE SCALE GENOMIC DNA]</scope>
    <source>
        <strain evidence="3">51987-8</strain>
    </source>
</reference>
<feature type="transmembrane region" description="Helical" evidence="1">
    <location>
        <begin position="159"/>
        <end position="185"/>
    </location>
</feature>
<dbReference type="Pfam" id="PF20152">
    <property type="entry name" value="DUF6534"/>
    <property type="match status" value="1"/>
</dbReference>
<dbReference type="AlphaFoldDB" id="A0A369JEM9"/>
<organism evidence="3 4">
    <name type="scientific">Hypsizygus marmoreus</name>
    <name type="common">White beech mushroom</name>
    <name type="synonym">Agaricus marmoreus</name>
    <dbReference type="NCBI Taxonomy" id="39966"/>
    <lineage>
        <taxon>Eukaryota</taxon>
        <taxon>Fungi</taxon>
        <taxon>Dikarya</taxon>
        <taxon>Basidiomycota</taxon>
        <taxon>Agaricomycotina</taxon>
        <taxon>Agaricomycetes</taxon>
        <taxon>Agaricomycetidae</taxon>
        <taxon>Agaricales</taxon>
        <taxon>Tricholomatineae</taxon>
        <taxon>Lyophyllaceae</taxon>
        <taxon>Hypsizygus</taxon>
    </lineage>
</organism>